<dbReference type="Gene3D" id="2.40.160.210">
    <property type="entry name" value="Acyl-CoA thioesterase, double hotdog domain"/>
    <property type="match status" value="1"/>
</dbReference>
<keyword evidence="2" id="KW-0378">Hydrolase</keyword>
<dbReference type="PANTHER" id="PTHR11066">
    <property type="entry name" value="ACYL-COA THIOESTERASE"/>
    <property type="match status" value="1"/>
</dbReference>
<dbReference type="InterPro" id="IPR049449">
    <property type="entry name" value="TesB_ACOT8-like_N"/>
</dbReference>
<dbReference type="InterPro" id="IPR003703">
    <property type="entry name" value="Acyl_CoA_thio"/>
</dbReference>
<evidence type="ECO:0000256" key="2">
    <source>
        <dbReference type="ARBA" id="ARBA00022801"/>
    </source>
</evidence>
<feature type="domain" description="Acyl-CoA thioesterase-like N-terminal HotDog" evidence="4">
    <location>
        <begin position="32"/>
        <end position="108"/>
    </location>
</feature>
<evidence type="ECO:0000259" key="4">
    <source>
        <dbReference type="Pfam" id="PF13622"/>
    </source>
</evidence>
<comment type="similarity">
    <text evidence="1">Belongs to the C/M/P thioester hydrolase family.</text>
</comment>
<dbReference type="Pfam" id="PF02551">
    <property type="entry name" value="Acyl_CoA_thio"/>
    <property type="match status" value="1"/>
</dbReference>
<comment type="caution">
    <text evidence="5">The sequence shown here is derived from an EMBL/GenBank/DDBJ whole genome shotgun (WGS) entry which is preliminary data.</text>
</comment>
<evidence type="ECO:0000259" key="3">
    <source>
        <dbReference type="Pfam" id="PF02551"/>
    </source>
</evidence>
<feature type="domain" description="Acyl-CoA thioesterase 2 C-terminal" evidence="3">
    <location>
        <begin position="177"/>
        <end position="280"/>
    </location>
</feature>
<evidence type="ECO:0000313" key="6">
    <source>
        <dbReference type="Proteomes" id="UP001501771"/>
    </source>
</evidence>
<sequence>MPASADELLALLDLEDLDVNLFRGRQPETSLQRVFGGQVAAQALLAAARTTDPAYVVHSLHSYFLLPGDTAVPIIYDVERLRDGRSFGTRRVVARQHGRPIYYLTANFQKAEEGFEHQDVMPEVIPPEEGLDLGAMFRSRGGGSTEEWEREWAALDVRYVGNSRQGLPEDPAHPARARLWIRVNGEMGDDPLQHLAAFTYASDMTLLGSTLVPHGVNISSPGMQVASLDHTVWFHRSFRADEWWLYDQESPSASGGRGLAVARVFTQDGTLGATVAQEGLIRHRD</sequence>
<protein>
    <submittedName>
        <fullName evidence="5">Acyl-CoA thioesterase II</fullName>
    </submittedName>
</protein>
<dbReference type="RefSeq" id="WP_344156157.1">
    <property type="nucleotide sequence ID" value="NZ_BAAAQR010000014.1"/>
</dbReference>
<name>A0ABN3A457_9ACTN</name>
<dbReference type="InterPro" id="IPR042171">
    <property type="entry name" value="Acyl-CoA_hotdog"/>
</dbReference>
<dbReference type="EMBL" id="BAAAQR010000014">
    <property type="protein sequence ID" value="GAA2153561.1"/>
    <property type="molecule type" value="Genomic_DNA"/>
</dbReference>
<dbReference type="Proteomes" id="UP001501771">
    <property type="component" value="Unassembled WGS sequence"/>
</dbReference>
<dbReference type="InterPro" id="IPR025652">
    <property type="entry name" value="TesB_C"/>
</dbReference>
<dbReference type="SUPFAM" id="SSF54637">
    <property type="entry name" value="Thioesterase/thiol ester dehydrase-isomerase"/>
    <property type="match status" value="2"/>
</dbReference>
<dbReference type="CDD" id="cd03445">
    <property type="entry name" value="Thioesterase_II_repeat2"/>
    <property type="match status" value="1"/>
</dbReference>
<accession>A0ABN3A457</accession>
<reference evidence="5 6" key="1">
    <citation type="journal article" date="2019" name="Int. J. Syst. Evol. Microbiol.">
        <title>The Global Catalogue of Microorganisms (GCM) 10K type strain sequencing project: providing services to taxonomists for standard genome sequencing and annotation.</title>
        <authorList>
            <consortium name="The Broad Institute Genomics Platform"/>
            <consortium name="The Broad Institute Genome Sequencing Center for Infectious Disease"/>
            <person name="Wu L."/>
            <person name="Ma J."/>
        </authorList>
    </citation>
    <scope>NUCLEOTIDE SEQUENCE [LARGE SCALE GENOMIC DNA]</scope>
    <source>
        <strain evidence="5 6">JCM 16022</strain>
    </source>
</reference>
<proteinExistence type="inferred from homology"/>
<organism evidence="5 6">
    <name type="scientific">Nocardioides koreensis</name>
    <dbReference type="NCBI Taxonomy" id="433651"/>
    <lineage>
        <taxon>Bacteria</taxon>
        <taxon>Bacillati</taxon>
        <taxon>Actinomycetota</taxon>
        <taxon>Actinomycetes</taxon>
        <taxon>Propionibacteriales</taxon>
        <taxon>Nocardioidaceae</taxon>
        <taxon>Nocardioides</taxon>
    </lineage>
</organism>
<dbReference type="Pfam" id="PF13622">
    <property type="entry name" value="4HBT_3"/>
    <property type="match status" value="1"/>
</dbReference>
<evidence type="ECO:0000313" key="5">
    <source>
        <dbReference type="EMBL" id="GAA2153561.1"/>
    </source>
</evidence>
<keyword evidence="6" id="KW-1185">Reference proteome</keyword>
<dbReference type="PANTHER" id="PTHR11066:SF34">
    <property type="entry name" value="ACYL-COENZYME A THIOESTERASE 8"/>
    <property type="match status" value="1"/>
</dbReference>
<dbReference type="InterPro" id="IPR029069">
    <property type="entry name" value="HotDog_dom_sf"/>
</dbReference>
<evidence type="ECO:0000256" key="1">
    <source>
        <dbReference type="ARBA" id="ARBA00006538"/>
    </source>
</evidence>
<gene>
    <name evidence="5" type="ORF">GCM10009844_38100</name>
</gene>
<dbReference type="CDD" id="cd03444">
    <property type="entry name" value="Thioesterase_II_repeat1"/>
    <property type="match status" value="1"/>
</dbReference>